<name>A0ACB9A3D2_9ASTR</name>
<dbReference type="EMBL" id="CM042042">
    <property type="protein sequence ID" value="KAI3704435.1"/>
    <property type="molecule type" value="Genomic_DNA"/>
</dbReference>
<comment type="caution">
    <text evidence="1">The sequence shown here is derived from an EMBL/GenBank/DDBJ whole genome shotgun (WGS) entry which is preliminary data.</text>
</comment>
<dbReference type="Proteomes" id="UP001056120">
    <property type="component" value="Linkage Group LG25"/>
</dbReference>
<reference evidence="1 2" key="2">
    <citation type="journal article" date="2022" name="Mol. Ecol. Resour.">
        <title>The genomes of chicory, endive, great burdock and yacon provide insights into Asteraceae paleo-polyploidization history and plant inulin production.</title>
        <authorList>
            <person name="Fan W."/>
            <person name="Wang S."/>
            <person name="Wang H."/>
            <person name="Wang A."/>
            <person name="Jiang F."/>
            <person name="Liu H."/>
            <person name="Zhao H."/>
            <person name="Xu D."/>
            <person name="Zhang Y."/>
        </authorList>
    </citation>
    <scope>NUCLEOTIDE SEQUENCE [LARGE SCALE GENOMIC DNA]</scope>
    <source>
        <strain evidence="2">cv. Yunnan</strain>
        <tissue evidence="1">Leaves</tissue>
    </source>
</reference>
<keyword evidence="2" id="KW-1185">Reference proteome</keyword>
<organism evidence="1 2">
    <name type="scientific">Smallanthus sonchifolius</name>
    <dbReference type="NCBI Taxonomy" id="185202"/>
    <lineage>
        <taxon>Eukaryota</taxon>
        <taxon>Viridiplantae</taxon>
        <taxon>Streptophyta</taxon>
        <taxon>Embryophyta</taxon>
        <taxon>Tracheophyta</taxon>
        <taxon>Spermatophyta</taxon>
        <taxon>Magnoliopsida</taxon>
        <taxon>eudicotyledons</taxon>
        <taxon>Gunneridae</taxon>
        <taxon>Pentapetalae</taxon>
        <taxon>asterids</taxon>
        <taxon>campanulids</taxon>
        <taxon>Asterales</taxon>
        <taxon>Asteraceae</taxon>
        <taxon>Asteroideae</taxon>
        <taxon>Heliantheae alliance</taxon>
        <taxon>Millerieae</taxon>
        <taxon>Smallanthus</taxon>
    </lineage>
</organism>
<reference evidence="2" key="1">
    <citation type="journal article" date="2022" name="Mol. Ecol. Resour.">
        <title>The genomes of chicory, endive, great burdock and yacon provide insights into Asteraceae palaeo-polyploidization history and plant inulin production.</title>
        <authorList>
            <person name="Fan W."/>
            <person name="Wang S."/>
            <person name="Wang H."/>
            <person name="Wang A."/>
            <person name="Jiang F."/>
            <person name="Liu H."/>
            <person name="Zhao H."/>
            <person name="Xu D."/>
            <person name="Zhang Y."/>
        </authorList>
    </citation>
    <scope>NUCLEOTIDE SEQUENCE [LARGE SCALE GENOMIC DNA]</scope>
    <source>
        <strain evidence="2">cv. Yunnan</strain>
    </source>
</reference>
<protein>
    <submittedName>
        <fullName evidence="1">Uncharacterized protein</fullName>
    </submittedName>
</protein>
<evidence type="ECO:0000313" key="2">
    <source>
        <dbReference type="Proteomes" id="UP001056120"/>
    </source>
</evidence>
<accession>A0ACB9A3D2</accession>
<evidence type="ECO:0000313" key="1">
    <source>
        <dbReference type="EMBL" id="KAI3704435.1"/>
    </source>
</evidence>
<sequence length="389" mass="43752">MVEVDINHHDDNFSTYHNLTAYLVKGKKSEGFDDMIDFLCRSKIYFTLTVNPSIYIPHMEVFWNTTIYSTEQGIPHITAKVDGKDIIITEATVRKHLKLQDEGAAISYTKNEYMRTFVSIGYNGNQNEYTIEKALIGPPRKFLCHTLLQCISQKRSGWHQVSSTLASAVHGMVTSEGFNFAHLIFEGLRYNLQEGAKQAFFMYPRFLQEVFNNELKDLSKPAQQILTPVLEAQLEHRAPIEASYTRKRKRSKKTPSILVSQSQSQPKSPHSESQNSNENIKRDSQIVRETSLEVPLLGSPPCQDDVPSPTATISKVLIDLAAKVPSPSSSPERVHSGSDNRMNVEGSITTTGPSIDLEDSDNITKSPTMATHSEDVSFETFFTERNPMC</sequence>
<proteinExistence type="predicted"/>
<gene>
    <name evidence="1" type="ORF">L1987_74655</name>
</gene>